<dbReference type="PANTHER" id="PTHR11699">
    <property type="entry name" value="ALDEHYDE DEHYDROGENASE-RELATED"/>
    <property type="match status" value="1"/>
</dbReference>
<protein>
    <recommendedName>
        <fullName evidence="1">Aldehyde dehydrogenase domain-containing protein</fullName>
    </recommendedName>
</protein>
<dbReference type="Gene3D" id="3.40.605.10">
    <property type="entry name" value="Aldehyde Dehydrogenase, Chain A, domain 1"/>
    <property type="match status" value="1"/>
</dbReference>
<comment type="caution">
    <text evidence="2">The sequence shown here is derived from an EMBL/GenBank/DDBJ whole genome shotgun (WGS) entry which is preliminary data.</text>
</comment>
<evidence type="ECO:0000259" key="1">
    <source>
        <dbReference type="Pfam" id="PF00171"/>
    </source>
</evidence>
<evidence type="ECO:0000313" key="3">
    <source>
        <dbReference type="Proteomes" id="UP000821866"/>
    </source>
</evidence>
<reference evidence="2" key="2">
    <citation type="submission" date="2021-09" db="EMBL/GenBank/DDBJ databases">
        <authorList>
            <person name="Jia N."/>
            <person name="Wang J."/>
            <person name="Shi W."/>
            <person name="Du L."/>
            <person name="Sun Y."/>
            <person name="Zhan W."/>
            <person name="Jiang J."/>
            <person name="Wang Q."/>
            <person name="Zhang B."/>
            <person name="Ji P."/>
            <person name="Sakyi L.B."/>
            <person name="Cui X."/>
            <person name="Yuan T."/>
            <person name="Jiang B."/>
            <person name="Yang W."/>
            <person name="Lam T.T.-Y."/>
            <person name="Chang Q."/>
            <person name="Ding S."/>
            <person name="Wang X."/>
            <person name="Zhu J."/>
            <person name="Ruan X."/>
            <person name="Zhao L."/>
            <person name="Wei J."/>
            <person name="Que T."/>
            <person name="Du C."/>
            <person name="Cheng J."/>
            <person name="Dai P."/>
            <person name="Han X."/>
            <person name="Huang E."/>
            <person name="Gao Y."/>
            <person name="Liu J."/>
            <person name="Shao H."/>
            <person name="Ye R."/>
            <person name="Li L."/>
            <person name="Wei W."/>
            <person name="Wang X."/>
            <person name="Wang C."/>
            <person name="Huo Q."/>
            <person name="Li W."/>
            <person name="Guo W."/>
            <person name="Chen H."/>
            <person name="Chen S."/>
            <person name="Zhou L."/>
            <person name="Zhou L."/>
            <person name="Ni X."/>
            <person name="Tian J."/>
            <person name="Zhou Y."/>
            <person name="Sheng Y."/>
            <person name="Liu T."/>
            <person name="Pan Y."/>
            <person name="Xia L."/>
            <person name="Li J."/>
            <person name="Zhao F."/>
            <person name="Cao W."/>
        </authorList>
    </citation>
    <scope>NUCLEOTIDE SEQUENCE</scope>
    <source>
        <strain evidence="2">Rmic-2018</strain>
        <tissue evidence="2">Larvae</tissue>
    </source>
</reference>
<dbReference type="Pfam" id="PF00171">
    <property type="entry name" value="Aldedh"/>
    <property type="match status" value="1"/>
</dbReference>
<dbReference type="Proteomes" id="UP000821866">
    <property type="component" value="Chromosome 3"/>
</dbReference>
<dbReference type="GO" id="GO:0016491">
    <property type="term" value="F:oxidoreductase activity"/>
    <property type="evidence" value="ECO:0007669"/>
    <property type="project" value="InterPro"/>
</dbReference>
<feature type="domain" description="Aldehyde dehydrogenase" evidence="1">
    <location>
        <begin position="1"/>
        <end position="81"/>
    </location>
</feature>
<reference evidence="2" key="1">
    <citation type="journal article" date="2020" name="Cell">
        <title>Large-Scale Comparative Analyses of Tick Genomes Elucidate Their Genetic Diversity and Vector Capacities.</title>
        <authorList>
            <consortium name="Tick Genome and Microbiome Consortium (TIGMIC)"/>
            <person name="Jia N."/>
            <person name="Wang J."/>
            <person name="Shi W."/>
            <person name="Du L."/>
            <person name="Sun Y."/>
            <person name="Zhan W."/>
            <person name="Jiang J.F."/>
            <person name="Wang Q."/>
            <person name="Zhang B."/>
            <person name="Ji P."/>
            <person name="Bell-Sakyi L."/>
            <person name="Cui X.M."/>
            <person name="Yuan T.T."/>
            <person name="Jiang B.G."/>
            <person name="Yang W.F."/>
            <person name="Lam T.T."/>
            <person name="Chang Q.C."/>
            <person name="Ding S.J."/>
            <person name="Wang X.J."/>
            <person name="Zhu J.G."/>
            <person name="Ruan X.D."/>
            <person name="Zhao L."/>
            <person name="Wei J.T."/>
            <person name="Ye R.Z."/>
            <person name="Que T.C."/>
            <person name="Du C.H."/>
            <person name="Zhou Y.H."/>
            <person name="Cheng J.X."/>
            <person name="Dai P.F."/>
            <person name="Guo W.B."/>
            <person name="Han X.H."/>
            <person name="Huang E.J."/>
            <person name="Li L.F."/>
            <person name="Wei W."/>
            <person name="Gao Y.C."/>
            <person name="Liu J.Z."/>
            <person name="Shao H.Z."/>
            <person name="Wang X."/>
            <person name="Wang C.C."/>
            <person name="Yang T.C."/>
            <person name="Huo Q.B."/>
            <person name="Li W."/>
            <person name="Chen H.Y."/>
            <person name="Chen S.E."/>
            <person name="Zhou L.G."/>
            <person name="Ni X.B."/>
            <person name="Tian J.H."/>
            <person name="Sheng Y."/>
            <person name="Liu T."/>
            <person name="Pan Y.S."/>
            <person name="Xia L.Y."/>
            <person name="Li J."/>
            <person name="Zhao F."/>
            <person name="Cao W.C."/>
        </authorList>
    </citation>
    <scope>NUCLEOTIDE SEQUENCE</scope>
    <source>
        <strain evidence="2">Rmic-2018</strain>
    </source>
</reference>
<dbReference type="SUPFAM" id="SSF53720">
    <property type="entry name" value="ALDH-like"/>
    <property type="match status" value="1"/>
</dbReference>
<accession>A0A9J6E719</accession>
<keyword evidence="3" id="KW-1185">Reference proteome</keyword>
<proteinExistence type="predicted"/>
<gene>
    <name evidence="2" type="ORF">HPB51_006558</name>
</gene>
<dbReference type="InterPro" id="IPR015590">
    <property type="entry name" value="Aldehyde_DH_dom"/>
</dbReference>
<sequence length="103" mass="10603">MFCWKIGSALCTGNTVIVKPAEQTPLTALYTARLVVDAGFPPGVVNVVPGFGETAGAALSKHMDVDKIAFTGSTQVPMSLLALTPSPTVSQTGGLLITLMSPK</sequence>
<name>A0A9J6E719_RHIMP</name>
<dbReference type="AlphaFoldDB" id="A0A9J6E719"/>
<dbReference type="InterPro" id="IPR016161">
    <property type="entry name" value="Ald_DH/histidinol_DH"/>
</dbReference>
<organism evidence="2 3">
    <name type="scientific">Rhipicephalus microplus</name>
    <name type="common">Cattle tick</name>
    <name type="synonym">Boophilus microplus</name>
    <dbReference type="NCBI Taxonomy" id="6941"/>
    <lineage>
        <taxon>Eukaryota</taxon>
        <taxon>Metazoa</taxon>
        <taxon>Ecdysozoa</taxon>
        <taxon>Arthropoda</taxon>
        <taxon>Chelicerata</taxon>
        <taxon>Arachnida</taxon>
        <taxon>Acari</taxon>
        <taxon>Parasitiformes</taxon>
        <taxon>Ixodida</taxon>
        <taxon>Ixodoidea</taxon>
        <taxon>Ixodidae</taxon>
        <taxon>Rhipicephalinae</taxon>
        <taxon>Rhipicephalus</taxon>
        <taxon>Boophilus</taxon>
    </lineage>
</organism>
<dbReference type="EMBL" id="JABSTU010000005">
    <property type="protein sequence ID" value="KAH8030126.1"/>
    <property type="molecule type" value="Genomic_DNA"/>
</dbReference>
<evidence type="ECO:0000313" key="2">
    <source>
        <dbReference type="EMBL" id="KAH8030126.1"/>
    </source>
</evidence>
<dbReference type="InterPro" id="IPR016162">
    <property type="entry name" value="Ald_DH_N"/>
</dbReference>